<keyword evidence="3" id="KW-0547">Nucleotide-binding</keyword>
<dbReference type="Pfam" id="PF17042">
    <property type="entry name" value="NBD_C"/>
    <property type="match status" value="1"/>
</dbReference>
<keyword evidence="4 9" id="KW-0418">Kinase</keyword>
<keyword evidence="5" id="KW-0067">ATP-binding</keyword>
<evidence type="ECO:0000313" key="10">
    <source>
        <dbReference type="Proteomes" id="UP000319837"/>
    </source>
</evidence>
<evidence type="ECO:0000313" key="9">
    <source>
        <dbReference type="EMBL" id="TRZ40504.1"/>
    </source>
</evidence>
<dbReference type="EMBL" id="RIBP01000001">
    <property type="protein sequence ID" value="TRZ40504.1"/>
    <property type="molecule type" value="Genomic_DNA"/>
</dbReference>
<name>A0A553SU43_NIACI</name>
<dbReference type="GO" id="GO:0016301">
    <property type="term" value="F:kinase activity"/>
    <property type="evidence" value="ECO:0007669"/>
    <property type="project" value="UniProtKB-KW"/>
</dbReference>
<feature type="domain" description="Four-carbon acid sugar kinase N-terminal" evidence="7">
    <location>
        <begin position="10"/>
        <end position="249"/>
    </location>
</feature>
<organism evidence="9 10">
    <name type="scientific">Niallia circulans</name>
    <name type="common">Bacillus circulans</name>
    <dbReference type="NCBI Taxonomy" id="1397"/>
    <lineage>
        <taxon>Bacteria</taxon>
        <taxon>Bacillati</taxon>
        <taxon>Bacillota</taxon>
        <taxon>Bacilli</taxon>
        <taxon>Bacillales</taxon>
        <taxon>Bacillaceae</taxon>
        <taxon>Niallia</taxon>
    </lineage>
</organism>
<dbReference type="Proteomes" id="UP000319837">
    <property type="component" value="Unassembled WGS sequence"/>
</dbReference>
<evidence type="ECO:0000256" key="4">
    <source>
        <dbReference type="ARBA" id="ARBA00022777"/>
    </source>
</evidence>
<dbReference type="InterPro" id="IPR031475">
    <property type="entry name" value="NBD_C"/>
</dbReference>
<sequence>MVNKLHSLLLAFYGDDFTGSTDAMEMLALQGYRTVLFLDPPDPEELRLNYPDVDCIGIAGISRSLPTEELEAELAPIFERLLNYNPTVIHYKICSTFDSTPELGSIGRVLDIGKRYFPQKQITPVLAGAPPLARYTVFGQHFAAVSDVIHRLDRHPIMSVHPATPMDEADLRVHLSKQTDRSIGLMSVLELEGNDKEVWERFSQKQDSILLFDSLNQTDTTASGKLLWKLAQTTAPLFIVGSSGVEYALAKAWDLIPELNRRSPNYPNDNKVSSEAAPLLVLSGSASEITRKQIEVAVREGFVSIQLPIEELLHPASGEAELHNLLNTAETILAEGRDLILYTAKGPHDPSIVETKARLKSLGISKDKSGQLLGQLLGRIMKGIATRNGTRRFVVAGGDTSGYATRELGVTALEIAAPISPGAPLNICYSSDSTVNGIELALKGGQLGQEDYFVRVKQESL</sequence>
<dbReference type="InterPro" id="IPR010737">
    <property type="entry name" value="4-carb_acid_sugar_kinase_N"/>
</dbReference>
<dbReference type="Gene3D" id="3.40.980.20">
    <property type="entry name" value="Four-carbon acid sugar kinase, nucleotide binding domain"/>
    <property type="match status" value="1"/>
</dbReference>
<evidence type="ECO:0000256" key="3">
    <source>
        <dbReference type="ARBA" id="ARBA00022741"/>
    </source>
</evidence>
<protein>
    <submittedName>
        <fullName evidence="9">Four-carbon acid sugar kinase family protein</fullName>
    </submittedName>
</protein>
<evidence type="ECO:0000256" key="2">
    <source>
        <dbReference type="ARBA" id="ARBA00022679"/>
    </source>
</evidence>
<comment type="similarity">
    <text evidence="1">Belongs to the four-carbon acid sugar kinase family.</text>
</comment>
<comment type="caution">
    <text evidence="9">The sequence shown here is derived from an EMBL/GenBank/DDBJ whole genome shotgun (WGS) entry which is preliminary data.</text>
</comment>
<keyword evidence="2" id="KW-0808">Transferase</keyword>
<reference evidence="10" key="1">
    <citation type="submission" date="2018-10" db="EMBL/GenBank/DDBJ databases">
        <title>FDA dAtabase for Regulatory Grade micrObial Sequences (FDA-ARGOS): Supporting development and validation of Infectious Disease Dx tests.</title>
        <authorList>
            <person name="Minogue T."/>
            <person name="Wolcott M."/>
            <person name="Wasieloski L."/>
            <person name="Aguilar W."/>
            <person name="Moore D."/>
            <person name="Tallon L."/>
            <person name="Sadzewicz L."/>
            <person name="Sengamalay N."/>
            <person name="Ott S."/>
            <person name="Godinez A."/>
            <person name="Nagaraj S."/>
            <person name="Vavikolanu K."/>
            <person name="Vyas G."/>
            <person name="Nadendla S."/>
            <person name="George J."/>
            <person name="Sichtig H."/>
        </authorList>
    </citation>
    <scope>NUCLEOTIDE SEQUENCE [LARGE SCALE GENOMIC DNA]</scope>
    <source>
        <strain evidence="10">FDAARGOS_343</strain>
    </source>
</reference>
<keyword evidence="6" id="KW-0119">Carbohydrate metabolism</keyword>
<gene>
    <name evidence="9" type="ORF">CEQ21_06260</name>
</gene>
<evidence type="ECO:0000259" key="8">
    <source>
        <dbReference type="Pfam" id="PF17042"/>
    </source>
</evidence>
<dbReference type="AlphaFoldDB" id="A0A553SU43"/>
<evidence type="ECO:0000256" key="1">
    <source>
        <dbReference type="ARBA" id="ARBA00005715"/>
    </source>
</evidence>
<evidence type="ECO:0000256" key="5">
    <source>
        <dbReference type="ARBA" id="ARBA00022840"/>
    </source>
</evidence>
<evidence type="ECO:0000259" key="7">
    <source>
        <dbReference type="Pfam" id="PF07005"/>
    </source>
</evidence>
<evidence type="ECO:0000256" key="6">
    <source>
        <dbReference type="ARBA" id="ARBA00023277"/>
    </source>
</evidence>
<feature type="domain" description="Four-carbon acid sugar kinase nucleotide binding" evidence="8">
    <location>
        <begin position="280"/>
        <end position="453"/>
    </location>
</feature>
<proteinExistence type="inferred from homology"/>
<dbReference type="InterPro" id="IPR037051">
    <property type="entry name" value="4-carb_acid_sugar_kinase_N_sf"/>
</dbReference>
<dbReference type="Pfam" id="PF07005">
    <property type="entry name" value="SBD_N"/>
    <property type="match status" value="1"/>
</dbReference>
<dbReference type="InterPro" id="IPR042213">
    <property type="entry name" value="NBD_C_sf"/>
</dbReference>
<dbReference type="GO" id="GO:0005524">
    <property type="term" value="F:ATP binding"/>
    <property type="evidence" value="ECO:0007669"/>
    <property type="project" value="UniProtKB-KW"/>
</dbReference>
<accession>A0A553SU43</accession>
<dbReference type="Gene3D" id="3.40.50.10840">
    <property type="entry name" value="Putative sugar-binding, N-terminal domain"/>
    <property type="match status" value="1"/>
</dbReference>
<dbReference type="SUPFAM" id="SSF142764">
    <property type="entry name" value="YgbK-like"/>
    <property type="match status" value="1"/>
</dbReference>